<dbReference type="Gene3D" id="1.10.4080.10">
    <property type="entry name" value="ADP-ribosylation/Crystallin J1"/>
    <property type="match status" value="1"/>
</dbReference>
<dbReference type="InterPro" id="IPR005502">
    <property type="entry name" value="Ribosyl_crysJ1"/>
</dbReference>
<dbReference type="RefSeq" id="WP_228771943.1">
    <property type="nucleotide sequence ID" value="NZ_FMZZ01000016.1"/>
</dbReference>
<feature type="binding site" evidence="1">
    <location>
        <position position="46"/>
    </location>
    <ligand>
        <name>Mg(2+)</name>
        <dbReference type="ChEBI" id="CHEBI:18420"/>
        <label>1</label>
    </ligand>
</feature>
<protein>
    <submittedName>
        <fullName evidence="2">ADP-ribosylglycohydrolase</fullName>
    </submittedName>
</protein>
<dbReference type="EMBL" id="FMZZ01000016">
    <property type="protein sequence ID" value="SDD70679.1"/>
    <property type="molecule type" value="Genomic_DNA"/>
</dbReference>
<evidence type="ECO:0000313" key="3">
    <source>
        <dbReference type="Proteomes" id="UP000199501"/>
    </source>
</evidence>
<dbReference type="GO" id="GO:0046872">
    <property type="term" value="F:metal ion binding"/>
    <property type="evidence" value="ECO:0007669"/>
    <property type="project" value="UniProtKB-KW"/>
</dbReference>
<keyword evidence="1" id="KW-0479">Metal-binding</keyword>
<feature type="binding site" evidence="1">
    <location>
        <position position="48"/>
    </location>
    <ligand>
        <name>Mg(2+)</name>
        <dbReference type="ChEBI" id="CHEBI:18420"/>
        <label>1</label>
    </ligand>
</feature>
<gene>
    <name evidence="2" type="ORF">SAMN05216174_1166</name>
</gene>
<accession>A0A1G6WXZ9</accession>
<dbReference type="PANTHER" id="PTHR16222">
    <property type="entry name" value="ADP-RIBOSYLGLYCOHYDROLASE"/>
    <property type="match status" value="1"/>
</dbReference>
<reference evidence="3" key="1">
    <citation type="submission" date="2016-10" db="EMBL/GenBank/DDBJ databases">
        <authorList>
            <person name="Varghese N."/>
            <person name="Submissions S."/>
        </authorList>
    </citation>
    <scope>NUCLEOTIDE SEQUENCE [LARGE SCALE GENOMIC DNA]</scope>
    <source>
        <strain evidence="3">IBRC-M 10403</strain>
    </source>
</reference>
<organism evidence="2 3">
    <name type="scientific">Actinokineospora iranica</name>
    <dbReference type="NCBI Taxonomy" id="1271860"/>
    <lineage>
        <taxon>Bacteria</taxon>
        <taxon>Bacillati</taxon>
        <taxon>Actinomycetota</taxon>
        <taxon>Actinomycetes</taxon>
        <taxon>Pseudonocardiales</taxon>
        <taxon>Pseudonocardiaceae</taxon>
        <taxon>Actinokineospora</taxon>
    </lineage>
</organism>
<dbReference type="PANTHER" id="PTHR16222:SF12">
    <property type="entry name" value="ADP-RIBOSYLGLYCOHYDROLASE-RELATED"/>
    <property type="match status" value="1"/>
</dbReference>
<dbReference type="Pfam" id="PF03747">
    <property type="entry name" value="ADP_ribosyl_GH"/>
    <property type="match status" value="1"/>
</dbReference>
<dbReference type="AlphaFoldDB" id="A0A1G6WXZ9"/>
<dbReference type="STRING" id="1271860.SAMN05216174_1166"/>
<keyword evidence="3" id="KW-1185">Reference proteome</keyword>
<keyword evidence="2" id="KW-0378">Hydrolase</keyword>
<keyword evidence="1" id="KW-0460">Magnesium</keyword>
<dbReference type="Proteomes" id="UP000199501">
    <property type="component" value="Unassembled WGS sequence"/>
</dbReference>
<dbReference type="SUPFAM" id="SSF101478">
    <property type="entry name" value="ADP-ribosylglycohydrolase"/>
    <property type="match status" value="1"/>
</dbReference>
<dbReference type="InterPro" id="IPR036705">
    <property type="entry name" value="Ribosyl_crysJ1_sf"/>
</dbReference>
<name>A0A1G6WXZ9_9PSEU</name>
<feature type="binding site" evidence="1">
    <location>
        <position position="47"/>
    </location>
    <ligand>
        <name>Mg(2+)</name>
        <dbReference type="ChEBI" id="CHEBI:18420"/>
        <label>1</label>
    </ligand>
</feature>
<dbReference type="GO" id="GO:0016787">
    <property type="term" value="F:hydrolase activity"/>
    <property type="evidence" value="ECO:0007669"/>
    <property type="project" value="UniProtKB-KW"/>
</dbReference>
<evidence type="ECO:0000256" key="1">
    <source>
        <dbReference type="PIRSR" id="PIRSR605502-1"/>
    </source>
</evidence>
<proteinExistence type="predicted"/>
<dbReference type="InterPro" id="IPR050792">
    <property type="entry name" value="ADP-ribosylglycohydrolase"/>
</dbReference>
<comment type="cofactor">
    <cofactor evidence="1">
        <name>Mg(2+)</name>
        <dbReference type="ChEBI" id="CHEBI:18420"/>
    </cofactor>
    <text evidence="1">Binds 2 magnesium ions per subunit.</text>
</comment>
<evidence type="ECO:0000313" key="2">
    <source>
        <dbReference type="EMBL" id="SDD70679.1"/>
    </source>
</evidence>
<sequence length="279" mass="29855">MVELAVGDAYGAGFEYADAAFVAERNTLRGYVPHPRHRSLRPGSYTDDTQMSIAVAEVLVSGDPWTAPTLADAFVRVFHRDRREGYAAGFHGLLCQVRDGEELLRRLRPASDKSGAAMRSAPLGLLPTVPEVLRHTEIQARVTHDTPDGVESAQAAALAVHYCHFGLGPVAEVGRWIDSRLTDGAGGWARPWQGKVGAQGRMSVRAALTALAANDTLSGLLRACVAFTGDVDTVATIAIAAASRSAEFARDLPPALLDGLERGPYGFDYLAELDARLPH</sequence>